<keyword evidence="2" id="KW-1185">Reference proteome</keyword>
<dbReference type="EMBL" id="JBDIVE010000002">
    <property type="protein sequence ID" value="MEN3067933.1"/>
    <property type="molecule type" value="Genomic_DNA"/>
</dbReference>
<proteinExistence type="predicted"/>
<reference evidence="1 2" key="1">
    <citation type="journal article" date="2018" name="Int. J. Syst. Evol. Microbiol.">
        <title>Uliginosibacterium sediminicola sp. nov., isolated from freshwater sediment.</title>
        <authorList>
            <person name="Hwang W.M."/>
            <person name="Kim S.M."/>
            <person name="Kang K."/>
            <person name="Ahn T.Y."/>
        </authorList>
    </citation>
    <scope>NUCLEOTIDE SEQUENCE [LARGE SCALE GENOMIC DNA]</scope>
    <source>
        <strain evidence="1 2">M1-21</strain>
    </source>
</reference>
<dbReference type="Proteomes" id="UP001410394">
    <property type="component" value="Unassembled WGS sequence"/>
</dbReference>
<evidence type="ECO:0000313" key="1">
    <source>
        <dbReference type="EMBL" id="MEN3067933.1"/>
    </source>
</evidence>
<dbReference type="Gene3D" id="3.10.150.10">
    <property type="entry name" value="DNA Polymerase III, subunit A, domain 2"/>
    <property type="match status" value="1"/>
</dbReference>
<name>A0ABU9YW39_9RHOO</name>
<sequence>MNTTHENKEEQPIVAEFSAAMARWVSPCMPTNDIRFYLNGIHIEPLKSGGVLITATDGHRLMSAFDKEGVANRAFVVKINRESLRHCSKRESIFLTKRNKNLGTKIAVRGNSNLTVINGIGEEIFIQPGHCIIDCSSYPKWREEGRITNPPNRSDLVPAGEALVNMSYLTQFIKELPGNGITSPCVKLWRDGTSSVAPESSVVFVEFNQLPLVGIVMPRTPDTTTNFYFDRRREYPND</sequence>
<comment type="caution">
    <text evidence="1">The sequence shown here is derived from an EMBL/GenBank/DDBJ whole genome shotgun (WGS) entry which is preliminary data.</text>
</comment>
<gene>
    <name evidence="1" type="ORF">ABDB84_05530</name>
</gene>
<organism evidence="1 2">
    <name type="scientific">Uliginosibacterium sediminicola</name>
    <dbReference type="NCBI Taxonomy" id="2024550"/>
    <lineage>
        <taxon>Bacteria</taxon>
        <taxon>Pseudomonadati</taxon>
        <taxon>Pseudomonadota</taxon>
        <taxon>Betaproteobacteria</taxon>
        <taxon>Rhodocyclales</taxon>
        <taxon>Zoogloeaceae</taxon>
        <taxon>Uliginosibacterium</taxon>
    </lineage>
</organism>
<dbReference type="RefSeq" id="WP_345918696.1">
    <property type="nucleotide sequence ID" value="NZ_JBDIVE010000002.1"/>
</dbReference>
<dbReference type="InterPro" id="IPR046938">
    <property type="entry name" value="DNA_clamp_sf"/>
</dbReference>
<evidence type="ECO:0008006" key="3">
    <source>
        <dbReference type="Google" id="ProtNLM"/>
    </source>
</evidence>
<dbReference type="SUPFAM" id="SSF55979">
    <property type="entry name" value="DNA clamp"/>
    <property type="match status" value="1"/>
</dbReference>
<protein>
    <recommendedName>
        <fullName evidence="3">DNA polymerase III beta sliding clamp central domain-containing protein</fullName>
    </recommendedName>
</protein>
<accession>A0ABU9YW39</accession>
<evidence type="ECO:0000313" key="2">
    <source>
        <dbReference type="Proteomes" id="UP001410394"/>
    </source>
</evidence>